<keyword evidence="3" id="KW-1185">Reference proteome</keyword>
<name>A0A9N9E7H4_9GLOM</name>
<dbReference type="InterPro" id="IPR000953">
    <property type="entry name" value="Chromo/chromo_shadow_dom"/>
</dbReference>
<dbReference type="Proteomes" id="UP000789405">
    <property type="component" value="Unassembled WGS sequence"/>
</dbReference>
<protein>
    <submittedName>
        <fullName evidence="2">21644_t:CDS:1</fullName>
    </submittedName>
</protein>
<dbReference type="AlphaFoldDB" id="A0A9N9E7H4"/>
<organism evidence="2 3">
    <name type="scientific">Dentiscutata erythropus</name>
    <dbReference type="NCBI Taxonomy" id="1348616"/>
    <lineage>
        <taxon>Eukaryota</taxon>
        <taxon>Fungi</taxon>
        <taxon>Fungi incertae sedis</taxon>
        <taxon>Mucoromycota</taxon>
        <taxon>Glomeromycotina</taxon>
        <taxon>Glomeromycetes</taxon>
        <taxon>Diversisporales</taxon>
        <taxon>Gigasporaceae</taxon>
        <taxon>Dentiscutata</taxon>
    </lineage>
</organism>
<dbReference type="InterPro" id="IPR016197">
    <property type="entry name" value="Chromo-like_dom_sf"/>
</dbReference>
<gene>
    <name evidence="2" type="ORF">DERYTH_LOCUS10940</name>
</gene>
<dbReference type="SUPFAM" id="SSF54160">
    <property type="entry name" value="Chromo domain-like"/>
    <property type="match status" value="1"/>
</dbReference>
<evidence type="ECO:0000313" key="3">
    <source>
        <dbReference type="Proteomes" id="UP000789405"/>
    </source>
</evidence>
<evidence type="ECO:0000313" key="2">
    <source>
        <dbReference type="EMBL" id="CAG8665557.1"/>
    </source>
</evidence>
<feature type="non-terminal residue" evidence="2">
    <location>
        <position position="1"/>
    </location>
</feature>
<feature type="domain" description="Chromo" evidence="1">
    <location>
        <begin position="1"/>
        <end position="40"/>
    </location>
</feature>
<comment type="caution">
    <text evidence="2">The sequence shown here is derived from an EMBL/GenBank/DDBJ whole genome shotgun (WGS) entry which is preliminary data.</text>
</comment>
<dbReference type="EMBL" id="CAJVPY010006588">
    <property type="protein sequence ID" value="CAG8665557.1"/>
    <property type="molecule type" value="Genomic_DNA"/>
</dbReference>
<sequence>DWKRYNPNEHFWELAENVINIQEAIQKFYQQYLSKPKPHFAKKNKDRKPKRNGLEEEIMLRSKPLTHDQPSLEFVICKMAHDLSPELPSL</sequence>
<reference evidence="2" key="1">
    <citation type="submission" date="2021-06" db="EMBL/GenBank/DDBJ databases">
        <authorList>
            <person name="Kallberg Y."/>
            <person name="Tangrot J."/>
            <person name="Rosling A."/>
        </authorList>
    </citation>
    <scope>NUCLEOTIDE SEQUENCE</scope>
    <source>
        <strain evidence="2">MA453B</strain>
    </source>
</reference>
<evidence type="ECO:0000259" key="1">
    <source>
        <dbReference type="PROSITE" id="PS50013"/>
    </source>
</evidence>
<accession>A0A9N9E7H4</accession>
<proteinExistence type="predicted"/>
<dbReference type="PROSITE" id="PS50013">
    <property type="entry name" value="CHROMO_2"/>
    <property type="match status" value="1"/>
</dbReference>